<reference evidence="1 2" key="1">
    <citation type="submission" date="2019-10" db="EMBL/GenBank/DDBJ databases">
        <title>Assembly and Annotation for the nematode Trichostrongylus colubriformis.</title>
        <authorList>
            <person name="Martin J."/>
        </authorList>
    </citation>
    <scope>NUCLEOTIDE SEQUENCE [LARGE SCALE GENOMIC DNA]</scope>
    <source>
        <strain evidence="1">G859</strain>
        <tissue evidence="1">Whole worm</tissue>
    </source>
</reference>
<feature type="non-terminal residue" evidence="1">
    <location>
        <position position="1"/>
    </location>
</feature>
<name>A0AAN8J3R4_TRICO</name>
<evidence type="ECO:0000313" key="1">
    <source>
        <dbReference type="EMBL" id="KAK5986809.1"/>
    </source>
</evidence>
<protein>
    <submittedName>
        <fullName evidence="1">Uncharacterized protein</fullName>
    </submittedName>
</protein>
<dbReference type="Proteomes" id="UP001331761">
    <property type="component" value="Unassembled WGS sequence"/>
</dbReference>
<dbReference type="EMBL" id="WIXE01000189">
    <property type="protein sequence ID" value="KAK5986809.1"/>
    <property type="molecule type" value="Genomic_DNA"/>
</dbReference>
<gene>
    <name evidence="1" type="ORF">GCK32_012951</name>
</gene>
<accession>A0AAN8J3R4</accession>
<proteinExistence type="predicted"/>
<organism evidence="1 2">
    <name type="scientific">Trichostrongylus colubriformis</name>
    <name type="common">Black scour worm</name>
    <dbReference type="NCBI Taxonomy" id="6319"/>
    <lineage>
        <taxon>Eukaryota</taxon>
        <taxon>Metazoa</taxon>
        <taxon>Ecdysozoa</taxon>
        <taxon>Nematoda</taxon>
        <taxon>Chromadorea</taxon>
        <taxon>Rhabditida</taxon>
        <taxon>Rhabditina</taxon>
        <taxon>Rhabditomorpha</taxon>
        <taxon>Strongyloidea</taxon>
        <taxon>Trichostrongylidae</taxon>
        <taxon>Trichostrongylus</taxon>
    </lineage>
</organism>
<sequence length="66" mass="7256">KPLSGTAKGGKETAEGVQVTVGKPLTTGRKFRFESVSVAYTVVISRKFIVFFPFVKFTLIDIALIY</sequence>
<dbReference type="AlphaFoldDB" id="A0AAN8J3R4"/>
<evidence type="ECO:0000313" key="2">
    <source>
        <dbReference type="Proteomes" id="UP001331761"/>
    </source>
</evidence>
<comment type="caution">
    <text evidence="1">The sequence shown here is derived from an EMBL/GenBank/DDBJ whole genome shotgun (WGS) entry which is preliminary data.</text>
</comment>
<keyword evidence="2" id="KW-1185">Reference proteome</keyword>